<dbReference type="EMBL" id="JANRMS010001079">
    <property type="protein sequence ID" value="KAJ3531279.1"/>
    <property type="molecule type" value="Genomic_DNA"/>
</dbReference>
<name>A0ACC1S3P7_9HYPO</name>
<evidence type="ECO:0000313" key="2">
    <source>
        <dbReference type="Proteomes" id="UP001148629"/>
    </source>
</evidence>
<reference evidence="1" key="1">
    <citation type="submission" date="2022-08" db="EMBL/GenBank/DDBJ databases">
        <title>Genome Sequence of Fusarium decemcellulare.</title>
        <authorList>
            <person name="Buettner E."/>
        </authorList>
    </citation>
    <scope>NUCLEOTIDE SEQUENCE</scope>
    <source>
        <strain evidence="1">Babe19</strain>
    </source>
</reference>
<dbReference type="Proteomes" id="UP001148629">
    <property type="component" value="Unassembled WGS sequence"/>
</dbReference>
<proteinExistence type="predicted"/>
<protein>
    <submittedName>
        <fullName evidence="1">Uncharacterized protein</fullName>
    </submittedName>
</protein>
<gene>
    <name evidence="1" type="ORF">NM208_g8948</name>
</gene>
<organism evidence="1 2">
    <name type="scientific">Fusarium decemcellulare</name>
    <dbReference type="NCBI Taxonomy" id="57161"/>
    <lineage>
        <taxon>Eukaryota</taxon>
        <taxon>Fungi</taxon>
        <taxon>Dikarya</taxon>
        <taxon>Ascomycota</taxon>
        <taxon>Pezizomycotina</taxon>
        <taxon>Sordariomycetes</taxon>
        <taxon>Hypocreomycetidae</taxon>
        <taxon>Hypocreales</taxon>
        <taxon>Nectriaceae</taxon>
        <taxon>Fusarium</taxon>
        <taxon>Fusarium decemcellulare species complex</taxon>
    </lineage>
</organism>
<evidence type="ECO:0000313" key="1">
    <source>
        <dbReference type="EMBL" id="KAJ3531279.1"/>
    </source>
</evidence>
<comment type="caution">
    <text evidence="1">The sequence shown here is derived from an EMBL/GenBank/DDBJ whole genome shotgun (WGS) entry which is preliminary data.</text>
</comment>
<sequence>MGSLIEPVWVNLDALTRRPVPDVPVETVVETVWAITYFVYTNDTEVNFVRHHTTGPTSGEKQSHSTIRSFLVDETSNPAEIAKHGCGIIKDEPRKLELDPSAPRFTQLIRKVALLITSDDERTSGHEYVSQDGVSCSV</sequence>
<keyword evidence="2" id="KW-1185">Reference proteome</keyword>
<accession>A0ACC1S3P7</accession>